<evidence type="ECO:0000313" key="3">
    <source>
        <dbReference type="Proteomes" id="UP000325902"/>
    </source>
</evidence>
<feature type="chain" id="PRO_5024972559" evidence="1">
    <location>
        <begin position="19"/>
        <end position="333"/>
    </location>
</feature>
<evidence type="ECO:0000256" key="1">
    <source>
        <dbReference type="SAM" id="SignalP"/>
    </source>
</evidence>
<accession>A0A5N5DL29</accession>
<dbReference type="EMBL" id="VCHE01000016">
    <property type="protein sequence ID" value="KAB2577602.1"/>
    <property type="molecule type" value="Genomic_DNA"/>
</dbReference>
<gene>
    <name evidence="2" type="ORF">DBV05_g3730</name>
</gene>
<keyword evidence="3" id="KW-1185">Reference proteome</keyword>
<reference evidence="2 3" key="1">
    <citation type="journal article" date="2019" name="Sci. Rep.">
        <title>A multi-omics analysis of the grapevine pathogen Lasiodiplodia theobromae reveals that temperature affects the expression of virulence- and pathogenicity-related genes.</title>
        <authorList>
            <person name="Felix C."/>
            <person name="Meneses R."/>
            <person name="Goncalves M.F.M."/>
            <person name="Tilleman L."/>
            <person name="Duarte A.S."/>
            <person name="Jorrin-Novo J.V."/>
            <person name="Van de Peer Y."/>
            <person name="Deforce D."/>
            <person name="Van Nieuwerburgh F."/>
            <person name="Esteves A.C."/>
            <person name="Alves A."/>
        </authorList>
    </citation>
    <scope>NUCLEOTIDE SEQUENCE [LARGE SCALE GENOMIC DNA]</scope>
    <source>
        <strain evidence="2 3">LA-SOL3</strain>
    </source>
</reference>
<evidence type="ECO:0000313" key="2">
    <source>
        <dbReference type="EMBL" id="KAB2577602.1"/>
    </source>
</evidence>
<dbReference type="AlphaFoldDB" id="A0A5N5DL29"/>
<keyword evidence="1" id="KW-0732">Signal</keyword>
<organism evidence="2 3">
    <name type="scientific">Lasiodiplodia theobromae</name>
    <dbReference type="NCBI Taxonomy" id="45133"/>
    <lineage>
        <taxon>Eukaryota</taxon>
        <taxon>Fungi</taxon>
        <taxon>Dikarya</taxon>
        <taxon>Ascomycota</taxon>
        <taxon>Pezizomycotina</taxon>
        <taxon>Dothideomycetes</taxon>
        <taxon>Dothideomycetes incertae sedis</taxon>
        <taxon>Botryosphaeriales</taxon>
        <taxon>Botryosphaeriaceae</taxon>
        <taxon>Lasiodiplodia</taxon>
    </lineage>
</organism>
<sequence>MRFSDVMLSASFVGLAAAEPLPTRPAYHLCSPGHDGVHCIPLDRSPSTTTSWSTTTSTFTAGPVTTTTETIPVPIGTVYIYEPTSAASRRYSVPGLFMLPHRILGLMAGAQRAAADKATKTVEKLSTRWTTQTAHAFYPVTTETRPATTEVVEASLSTLTKTKTVHTTSTSTKTKRIHAFYPVTTEVTPATTEVLMPSPSTSTKTVIGIDFERGTKFVLSPADELSVETVPSTAMIPSAGPVATPLVPVKTETFWGTKTETAWEGIRVPGTIVSPEPTVTSTNIVESTTTTTQSWPYTKTTNVGTVTLTSNSGATRTAQPPKVFSLLGSLLKK</sequence>
<comment type="caution">
    <text evidence="2">The sequence shown here is derived from an EMBL/GenBank/DDBJ whole genome shotgun (WGS) entry which is preliminary data.</text>
</comment>
<dbReference type="Proteomes" id="UP000325902">
    <property type="component" value="Unassembled WGS sequence"/>
</dbReference>
<name>A0A5N5DL29_9PEZI</name>
<protein>
    <submittedName>
        <fullName evidence="2">Uncharacterized protein</fullName>
    </submittedName>
</protein>
<proteinExistence type="predicted"/>
<feature type="signal peptide" evidence="1">
    <location>
        <begin position="1"/>
        <end position="18"/>
    </location>
</feature>